<comment type="caution">
    <text evidence="1">The sequence shown here is derived from an EMBL/GenBank/DDBJ whole genome shotgun (WGS) entry which is preliminary data.</text>
</comment>
<proteinExistence type="predicted"/>
<sequence>MRSSKIQIVDNGGCTRAVHYLNAGLTRLATKKSAVVRSHQYNLAYCPVELVDQQLDYICKMDVLIGVCSNTLRDGGIRLRRRRRKWTDGEAVVIHSAHPPRFSAHVSLAPVARRVLREHGHGACVVYFSGAVGLLTDFPPRTLFHTSKQAWEGDYQPLINCIVQSVQASLTDVERIMA</sequence>
<dbReference type="OrthoDB" id="439046at2759"/>
<keyword evidence="2" id="KW-1185">Reference proteome</keyword>
<dbReference type="EMBL" id="JAGFBS010000001">
    <property type="protein sequence ID" value="KAG6381891.1"/>
    <property type="molecule type" value="Genomic_DNA"/>
</dbReference>
<evidence type="ECO:0000313" key="2">
    <source>
        <dbReference type="Proteomes" id="UP000683000"/>
    </source>
</evidence>
<gene>
    <name evidence="1" type="ORF">JVT61DRAFT_508</name>
</gene>
<organism evidence="1 2">
    <name type="scientific">Boletus reticuloceps</name>
    <dbReference type="NCBI Taxonomy" id="495285"/>
    <lineage>
        <taxon>Eukaryota</taxon>
        <taxon>Fungi</taxon>
        <taxon>Dikarya</taxon>
        <taxon>Basidiomycota</taxon>
        <taxon>Agaricomycotina</taxon>
        <taxon>Agaricomycetes</taxon>
        <taxon>Agaricomycetidae</taxon>
        <taxon>Boletales</taxon>
        <taxon>Boletineae</taxon>
        <taxon>Boletaceae</taxon>
        <taxon>Boletoideae</taxon>
        <taxon>Boletus</taxon>
    </lineage>
</organism>
<name>A0A8I3AGT9_9AGAM</name>
<reference evidence="1" key="1">
    <citation type="submission" date="2021-03" db="EMBL/GenBank/DDBJ databases">
        <title>Evolutionary innovations through gain and loss of genes in the ectomycorrhizal Boletales.</title>
        <authorList>
            <person name="Wu G."/>
            <person name="Miyauchi S."/>
            <person name="Morin E."/>
            <person name="Yang Z.-L."/>
            <person name="Xu J."/>
            <person name="Martin F.M."/>
        </authorList>
    </citation>
    <scope>NUCLEOTIDE SEQUENCE</scope>
    <source>
        <strain evidence="1">BR01</strain>
    </source>
</reference>
<dbReference type="AlphaFoldDB" id="A0A8I3AGT9"/>
<evidence type="ECO:0000313" key="1">
    <source>
        <dbReference type="EMBL" id="KAG6381891.1"/>
    </source>
</evidence>
<dbReference type="Proteomes" id="UP000683000">
    <property type="component" value="Unassembled WGS sequence"/>
</dbReference>
<accession>A0A8I3AGT9</accession>
<protein>
    <submittedName>
        <fullName evidence="1">Uncharacterized protein</fullName>
    </submittedName>
</protein>